<comment type="caution">
    <text evidence="11">The sequence shown here is derived from an EMBL/GenBank/DDBJ whole genome shotgun (WGS) entry which is preliminary data.</text>
</comment>
<accession>A0A8S1LHF0</accession>
<evidence type="ECO:0000256" key="4">
    <source>
        <dbReference type="ARBA" id="ARBA00022729"/>
    </source>
</evidence>
<evidence type="ECO:0000256" key="3">
    <source>
        <dbReference type="ARBA" id="ARBA00022692"/>
    </source>
</evidence>
<evidence type="ECO:0000256" key="2">
    <source>
        <dbReference type="ARBA" id="ARBA00007717"/>
    </source>
</evidence>
<evidence type="ECO:0000313" key="11">
    <source>
        <dbReference type="EMBL" id="CAD8065961.1"/>
    </source>
</evidence>
<reference evidence="11" key="1">
    <citation type="submission" date="2021-01" db="EMBL/GenBank/DDBJ databases">
        <authorList>
            <consortium name="Genoscope - CEA"/>
            <person name="William W."/>
        </authorList>
    </citation>
    <scope>NUCLEOTIDE SEQUENCE</scope>
</reference>
<gene>
    <name evidence="11" type="ORF">PSON_ATCC_30995.1.T0210058</name>
</gene>
<keyword evidence="7 9" id="KW-0472">Membrane</keyword>
<evidence type="ECO:0000256" key="8">
    <source>
        <dbReference type="ARBA" id="ARBA00023180"/>
    </source>
</evidence>
<name>A0A8S1LHF0_9CILI</name>
<keyword evidence="5" id="KW-0256">Endoplasmic reticulum</keyword>
<dbReference type="AlphaFoldDB" id="A0A8S1LHF0"/>
<dbReference type="OrthoDB" id="294407at2759"/>
<feature type="chain" id="PRO_5035881910" evidence="10">
    <location>
        <begin position="18"/>
        <end position="457"/>
    </location>
</feature>
<comment type="similarity">
    <text evidence="2">Belongs to the nicastrin family.</text>
</comment>
<keyword evidence="8" id="KW-0325">Glycoprotein</keyword>
<keyword evidence="4 10" id="KW-0732">Signal</keyword>
<dbReference type="EMBL" id="CAJJDN010000021">
    <property type="protein sequence ID" value="CAD8065961.1"/>
    <property type="molecule type" value="Genomic_DNA"/>
</dbReference>
<proteinExistence type="inferred from homology"/>
<evidence type="ECO:0000313" key="12">
    <source>
        <dbReference type="Proteomes" id="UP000692954"/>
    </source>
</evidence>
<comment type="subcellular location">
    <subcellularLocation>
        <location evidence="1">Endoplasmic reticulum membrane</location>
        <topology evidence="1">Single-pass membrane protein</topology>
    </subcellularLocation>
</comment>
<dbReference type="InterPro" id="IPR016574">
    <property type="entry name" value="Nicalin"/>
</dbReference>
<dbReference type="Proteomes" id="UP000692954">
    <property type="component" value="Unassembled WGS sequence"/>
</dbReference>
<evidence type="ECO:0000256" key="6">
    <source>
        <dbReference type="ARBA" id="ARBA00022989"/>
    </source>
</evidence>
<feature type="transmembrane region" description="Helical" evidence="9">
    <location>
        <begin position="416"/>
        <end position="439"/>
    </location>
</feature>
<keyword evidence="3 9" id="KW-0812">Transmembrane</keyword>
<keyword evidence="12" id="KW-1185">Reference proteome</keyword>
<organism evidence="11 12">
    <name type="scientific">Paramecium sonneborni</name>
    <dbReference type="NCBI Taxonomy" id="65129"/>
    <lineage>
        <taxon>Eukaryota</taxon>
        <taxon>Sar</taxon>
        <taxon>Alveolata</taxon>
        <taxon>Ciliophora</taxon>
        <taxon>Intramacronucleata</taxon>
        <taxon>Oligohymenophorea</taxon>
        <taxon>Peniculida</taxon>
        <taxon>Parameciidae</taxon>
        <taxon>Paramecium</taxon>
    </lineage>
</organism>
<evidence type="ECO:0000256" key="9">
    <source>
        <dbReference type="SAM" id="Phobius"/>
    </source>
</evidence>
<dbReference type="GO" id="GO:0005789">
    <property type="term" value="C:endoplasmic reticulum membrane"/>
    <property type="evidence" value="ECO:0007669"/>
    <property type="project" value="UniProtKB-SubCell"/>
</dbReference>
<protein>
    <submittedName>
        <fullName evidence="11">Uncharacterized protein</fullName>
    </submittedName>
</protein>
<dbReference type="PANTHER" id="PTHR31826">
    <property type="entry name" value="NICALIN"/>
    <property type="match status" value="1"/>
</dbReference>
<evidence type="ECO:0000256" key="5">
    <source>
        <dbReference type="ARBA" id="ARBA00022824"/>
    </source>
</evidence>
<evidence type="ECO:0000256" key="10">
    <source>
        <dbReference type="SAM" id="SignalP"/>
    </source>
</evidence>
<evidence type="ECO:0000256" key="7">
    <source>
        <dbReference type="ARBA" id="ARBA00023136"/>
    </source>
</evidence>
<evidence type="ECO:0000256" key="1">
    <source>
        <dbReference type="ARBA" id="ARBA00004389"/>
    </source>
</evidence>
<sequence length="457" mass="53365">MNNLLAIFLITLNVINAFELDVYRMVGIEQDQFWSGSKIASFQMLTTHWSEVSLRKVALIKFSEINANSMSELLTNKPNGVLIILDQISGDNEYQIWDLITTNLGPKGATIPIYFTYESENIKNHYQEIQSETDQEYQLQVTSVDQKQILTLEDSYNLIESISNFKQNNPSTLIVLGIDENLPSAEITIPIERFGIQSSIFFKIAREFKYQQRLSRNIIFYISTSQSLNEYGLKQFYKKQEYQRILSTIDTIIIFDQINQDEQLHIEVNSALLAQIQTNLTQINVALKEIETTTIQNKEIDTIRIYTQKQLKILTQQQNFTKVQDNEQIVMNLVSQLIDGKPYEQQHQDLLFDQALNQFINTPNRHPTNLQKDSKFMNDFNSLLRQLFKHTTKMQYVVKDRKFFTSSQLKGQIIKFYSAFIDLYLILGVGTWLVFIYAITKYVPIFRIEQNANKKRK</sequence>
<keyword evidence="6 9" id="KW-1133">Transmembrane helix</keyword>
<dbReference type="GO" id="GO:0009966">
    <property type="term" value="P:regulation of signal transduction"/>
    <property type="evidence" value="ECO:0007669"/>
    <property type="project" value="InterPro"/>
</dbReference>
<feature type="signal peptide" evidence="10">
    <location>
        <begin position="1"/>
        <end position="17"/>
    </location>
</feature>